<dbReference type="SMART" id="SM01034">
    <property type="entry name" value="BLUF"/>
    <property type="match status" value="1"/>
</dbReference>
<dbReference type="SUPFAM" id="SSF54975">
    <property type="entry name" value="Acylphosphatase/BLUF domain-like"/>
    <property type="match status" value="1"/>
</dbReference>
<accession>A0ABX1E3S6</accession>
<keyword evidence="3" id="KW-1185">Reference proteome</keyword>
<feature type="domain" description="BLUF" evidence="1">
    <location>
        <begin position="20"/>
        <end position="112"/>
    </location>
</feature>
<comment type="caution">
    <text evidence="2">The sequence shown here is derived from an EMBL/GenBank/DDBJ whole genome shotgun (WGS) entry which is preliminary data.</text>
</comment>
<protein>
    <submittedName>
        <fullName evidence="2">BLUF domain-containing protein</fullName>
    </submittedName>
</protein>
<proteinExistence type="predicted"/>
<dbReference type="PROSITE" id="PS50925">
    <property type="entry name" value="BLUF"/>
    <property type="match status" value="1"/>
</dbReference>
<dbReference type="Gene3D" id="3.30.70.100">
    <property type="match status" value="1"/>
</dbReference>
<evidence type="ECO:0000313" key="3">
    <source>
        <dbReference type="Proteomes" id="UP000787635"/>
    </source>
</evidence>
<reference evidence="2 3" key="1">
    <citation type="submission" date="2020-03" db="EMBL/GenBank/DDBJ databases">
        <title>Roseomonas selenitidurans sp. nov. isolated from urban soil.</title>
        <authorList>
            <person name="Liu H."/>
        </authorList>
    </citation>
    <scope>NUCLEOTIDE SEQUENCE [LARGE SCALE GENOMIC DNA]</scope>
    <source>
        <strain evidence="2 3">BU-1</strain>
    </source>
</reference>
<sequence>MFDEFRFPGDDDSGYAGPVLDTFVYCSRAAEGVDDAEVDRLIELSQRRNVARDITGVLVFGSGVFFQWIEGPPAQVENLIARLHGDPRHYDIVTLDRSVEKRARLYPNWEMERVGADDIRAVLQEALESAEDENNIAALKRILEHLDSGPLDTLHPSATKRDGADR</sequence>
<evidence type="ECO:0000259" key="1">
    <source>
        <dbReference type="PROSITE" id="PS50925"/>
    </source>
</evidence>
<dbReference type="InterPro" id="IPR036046">
    <property type="entry name" value="Acylphosphatase-like_dom_sf"/>
</dbReference>
<dbReference type="EMBL" id="JAAVNE010000017">
    <property type="protein sequence ID" value="NKC31656.1"/>
    <property type="molecule type" value="Genomic_DNA"/>
</dbReference>
<evidence type="ECO:0000313" key="2">
    <source>
        <dbReference type="EMBL" id="NKC31656.1"/>
    </source>
</evidence>
<dbReference type="InterPro" id="IPR007024">
    <property type="entry name" value="BLUF_domain"/>
</dbReference>
<dbReference type="Proteomes" id="UP000787635">
    <property type="component" value="Unassembled WGS sequence"/>
</dbReference>
<gene>
    <name evidence="2" type="ORF">HEQ75_12380</name>
</gene>
<organism evidence="2 3">
    <name type="scientific">Falsiroseomonas selenitidurans</name>
    <dbReference type="NCBI Taxonomy" id="2716335"/>
    <lineage>
        <taxon>Bacteria</taxon>
        <taxon>Pseudomonadati</taxon>
        <taxon>Pseudomonadota</taxon>
        <taxon>Alphaproteobacteria</taxon>
        <taxon>Acetobacterales</taxon>
        <taxon>Roseomonadaceae</taxon>
        <taxon>Falsiroseomonas</taxon>
    </lineage>
</organism>
<name>A0ABX1E3S6_9PROT</name>
<dbReference type="RefSeq" id="WP_168030895.1">
    <property type="nucleotide sequence ID" value="NZ_JAAVNE010000017.1"/>
</dbReference>
<dbReference type="Pfam" id="PF04940">
    <property type="entry name" value="BLUF"/>
    <property type="match status" value="1"/>
</dbReference>